<proteinExistence type="inferred from homology"/>
<dbReference type="Pfam" id="PF00892">
    <property type="entry name" value="EamA"/>
    <property type="match status" value="2"/>
</dbReference>
<keyword evidence="3 6" id="KW-0812">Transmembrane</keyword>
<evidence type="ECO:0000256" key="1">
    <source>
        <dbReference type="ARBA" id="ARBA00004127"/>
    </source>
</evidence>
<sequence>MKGPSKAKSIGRVRLPLAVARQGGYNTEVSFFNDLSVEKRRPGMQGERGTLWSLWAVAATWGINVVMVKYLTGMFSPVALVALRITMAAVLLLVLWRWRWSGGAGWPKDRKAWIGIFAAGFLSIYLHQLCLATGVRWASAGVASIILAMNPLITSVSAHWLFGESFGWRQAMGVLLGFGGVSLAVLRGGEAWIAGPEALRGEALVFVAMLVYVAGGLVIRWIGPRAGAMEITTFSHLFASVLLLGTATGTGVWGEDAGWPLDVWPWIVMILSGWGATALGTMFWNVGIQRIGATRTSIFLNTTPAAGVIFGGIFLHEHIGIPEVAGLLLVVAGVYLGSRKSAVRPPKGAAPSTGAISR</sequence>
<dbReference type="AlphaFoldDB" id="A0A2K8N3F6"/>
<evidence type="ECO:0000259" key="7">
    <source>
        <dbReference type="Pfam" id="PF00892"/>
    </source>
</evidence>
<protein>
    <submittedName>
        <fullName evidence="8">EamA family transporter</fullName>
    </submittedName>
</protein>
<dbReference type="PANTHER" id="PTHR32322:SF2">
    <property type="entry name" value="EAMA DOMAIN-CONTAINING PROTEIN"/>
    <property type="match status" value="1"/>
</dbReference>
<feature type="transmembrane region" description="Helical" evidence="6">
    <location>
        <begin position="321"/>
        <end position="338"/>
    </location>
</feature>
<feature type="transmembrane region" description="Helical" evidence="6">
    <location>
        <begin position="266"/>
        <end position="286"/>
    </location>
</feature>
<accession>A0A2K8N3F6</accession>
<dbReference type="InterPro" id="IPR000620">
    <property type="entry name" value="EamA_dom"/>
</dbReference>
<dbReference type="GO" id="GO:0016020">
    <property type="term" value="C:membrane"/>
    <property type="evidence" value="ECO:0007669"/>
    <property type="project" value="UniProtKB-SubCell"/>
</dbReference>
<dbReference type="SUPFAM" id="SSF103481">
    <property type="entry name" value="Multidrug resistance efflux transporter EmrE"/>
    <property type="match status" value="2"/>
</dbReference>
<dbReference type="KEGG" id="kyr:CVV65_02890"/>
<feature type="transmembrane region" description="Helical" evidence="6">
    <location>
        <begin position="112"/>
        <end position="135"/>
    </location>
</feature>
<comment type="similarity">
    <text evidence="2">Belongs to the EamA transporter family.</text>
</comment>
<dbReference type="PANTHER" id="PTHR32322">
    <property type="entry name" value="INNER MEMBRANE TRANSPORTER"/>
    <property type="match status" value="1"/>
</dbReference>
<gene>
    <name evidence="8" type="ORF">CVV65_02890</name>
</gene>
<dbReference type="InterPro" id="IPR050638">
    <property type="entry name" value="AA-Vitamin_Transporters"/>
</dbReference>
<dbReference type="InterPro" id="IPR037185">
    <property type="entry name" value="EmrE-like"/>
</dbReference>
<feature type="transmembrane region" description="Helical" evidence="6">
    <location>
        <begin position="298"/>
        <end position="315"/>
    </location>
</feature>
<feature type="transmembrane region" description="Helical" evidence="6">
    <location>
        <begin position="174"/>
        <end position="195"/>
    </location>
</feature>
<comment type="subcellular location">
    <subcellularLocation>
        <location evidence="1">Endomembrane system</location>
        <topology evidence="1">Multi-pass membrane protein</topology>
    </subcellularLocation>
</comment>
<evidence type="ECO:0000256" key="3">
    <source>
        <dbReference type="ARBA" id="ARBA00022692"/>
    </source>
</evidence>
<evidence type="ECO:0000256" key="5">
    <source>
        <dbReference type="ARBA" id="ARBA00023136"/>
    </source>
</evidence>
<feature type="transmembrane region" description="Helical" evidence="6">
    <location>
        <begin position="234"/>
        <end position="254"/>
    </location>
</feature>
<keyword evidence="9" id="KW-1185">Reference proteome</keyword>
<dbReference type="OrthoDB" id="9805239at2"/>
<feature type="transmembrane region" description="Helical" evidence="6">
    <location>
        <begin position="141"/>
        <end position="162"/>
    </location>
</feature>
<feature type="transmembrane region" description="Helical" evidence="6">
    <location>
        <begin position="49"/>
        <end position="72"/>
    </location>
</feature>
<evidence type="ECO:0000256" key="6">
    <source>
        <dbReference type="SAM" id="Phobius"/>
    </source>
</evidence>
<evidence type="ECO:0000256" key="2">
    <source>
        <dbReference type="ARBA" id="ARBA00007362"/>
    </source>
</evidence>
<feature type="transmembrane region" description="Helical" evidence="6">
    <location>
        <begin position="78"/>
        <end position="100"/>
    </location>
</feature>
<feature type="transmembrane region" description="Helical" evidence="6">
    <location>
        <begin position="201"/>
        <end position="222"/>
    </location>
</feature>
<name>A0A2K8N3F6_9BACL</name>
<evidence type="ECO:0000313" key="8">
    <source>
        <dbReference type="EMBL" id="ATY84028.1"/>
    </source>
</evidence>
<feature type="domain" description="EamA" evidence="7">
    <location>
        <begin position="55"/>
        <end position="185"/>
    </location>
</feature>
<evidence type="ECO:0000256" key="4">
    <source>
        <dbReference type="ARBA" id="ARBA00022989"/>
    </source>
</evidence>
<keyword evidence="5 6" id="KW-0472">Membrane</keyword>
<feature type="domain" description="EamA" evidence="7">
    <location>
        <begin position="200"/>
        <end position="336"/>
    </location>
</feature>
<keyword evidence="4 6" id="KW-1133">Transmembrane helix</keyword>
<dbReference type="EMBL" id="CP024955">
    <property type="protein sequence ID" value="ATY84028.1"/>
    <property type="molecule type" value="Genomic_DNA"/>
</dbReference>
<organism evidence="8 9">
    <name type="scientific">Kyrpidia spormannii</name>
    <dbReference type="NCBI Taxonomy" id="2055160"/>
    <lineage>
        <taxon>Bacteria</taxon>
        <taxon>Bacillati</taxon>
        <taxon>Bacillota</taxon>
        <taxon>Bacilli</taxon>
        <taxon>Bacillales</taxon>
        <taxon>Alicyclobacillaceae</taxon>
        <taxon>Kyrpidia</taxon>
    </lineage>
</organism>
<evidence type="ECO:0000313" key="9">
    <source>
        <dbReference type="Proteomes" id="UP000231932"/>
    </source>
</evidence>
<dbReference type="Proteomes" id="UP000231932">
    <property type="component" value="Chromosome"/>
</dbReference>
<reference evidence="9" key="1">
    <citation type="submission" date="2017-11" db="EMBL/GenBank/DDBJ databases">
        <title>Complete Genome Sequence of Kyrpidia sp. Strain EA-1, a thermophilic, hydrogen-oxidizing Bacterium, isolated from the Azores.</title>
        <authorList>
            <person name="Reiner J.E."/>
            <person name="Lapp C.J."/>
            <person name="Bunk B."/>
            <person name="Gescher J."/>
        </authorList>
    </citation>
    <scope>NUCLEOTIDE SEQUENCE [LARGE SCALE GENOMIC DNA]</scope>
    <source>
        <strain evidence="9">EA-1</strain>
    </source>
</reference>